<reference evidence="2 3" key="1">
    <citation type="submission" date="2015-03" db="EMBL/GenBank/DDBJ databases">
        <title>Genome assembly of Sandaracinus amylolyticus DSM 53668.</title>
        <authorList>
            <person name="Sharma G."/>
            <person name="Subramanian S."/>
        </authorList>
    </citation>
    <scope>NUCLEOTIDE SEQUENCE [LARGE SCALE GENOMIC DNA]</scope>
    <source>
        <strain evidence="2 3">DSM 53668</strain>
    </source>
</reference>
<dbReference type="AlphaFoldDB" id="A0A0F6W287"/>
<protein>
    <submittedName>
        <fullName evidence="2">Uncharacterized protein</fullName>
    </submittedName>
</protein>
<organism evidence="2 3">
    <name type="scientific">Sandaracinus amylolyticus</name>
    <dbReference type="NCBI Taxonomy" id="927083"/>
    <lineage>
        <taxon>Bacteria</taxon>
        <taxon>Pseudomonadati</taxon>
        <taxon>Myxococcota</taxon>
        <taxon>Polyangia</taxon>
        <taxon>Polyangiales</taxon>
        <taxon>Sandaracinaceae</taxon>
        <taxon>Sandaracinus</taxon>
    </lineage>
</organism>
<accession>A0A0F6W287</accession>
<evidence type="ECO:0000313" key="3">
    <source>
        <dbReference type="Proteomes" id="UP000034883"/>
    </source>
</evidence>
<dbReference type="OrthoDB" id="5382839at2"/>
<dbReference type="EMBL" id="CP011125">
    <property type="protein sequence ID" value="AKF05567.1"/>
    <property type="molecule type" value="Genomic_DNA"/>
</dbReference>
<sequence length="82" mass="9150">MESASSRSPLVVYTIVERERDGKKFWVRIGAAFRNRDGSLNAFLDAVPVNGTMHIREARPWNERDAGEVPHDDLAVADALAQ</sequence>
<evidence type="ECO:0000313" key="2">
    <source>
        <dbReference type="EMBL" id="AKF05567.1"/>
    </source>
</evidence>
<proteinExistence type="predicted"/>
<feature type="compositionally biased region" description="Basic and acidic residues" evidence="1">
    <location>
        <begin position="61"/>
        <end position="74"/>
    </location>
</feature>
<dbReference type="Proteomes" id="UP000034883">
    <property type="component" value="Chromosome"/>
</dbReference>
<gene>
    <name evidence="2" type="ORF">DB32_002716</name>
</gene>
<evidence type="ECO:0000256" key="1">
    <source>
        <dbReference type="SAM" id="MobiDB-lite"/>
    </source>
</evidence>
<keyword evidence="3" id="KW-1185">Reference proteome</keyword>
<dbReference type="RefSeq" id="WP_053232818.1">
    <property type="nucleotide sequence ID" value="NZ_CP011125.1"/>
</dbReference>
<feature type="region of interest" description="Disordered" evidence="1">
    <location>
        <begin position="61"/>
        <end position="82"/>
    </location>
</feature>
<name>A0A0F6W287_9BACT</name>
<dbReference type="STRING" id="927083.DB32_002716"/>
<dbReference type="KEGG" id="samy:DB32_002716"/>